<evidence type="ECO:0000313" key="1">
    <source>
        <dbReference type="EMBL" id="KAI4319754.1"/>
    </source>
</evidence>
<dbReference type="Proteomes" id="UP001057402">
    <property type="component" value="Chromosome 10"/>
</dbReference>
<accession>A0ACB9M633</accession>
<comment type="caution">
    <text evidence="1">The sequence shown here is derived from an EMBL/GenBank/DDBJ whole genome shotgun (WGS) entry which is preliminary data.</text>
</comment>
<sequence length="111" mass="12054">MLGLGFKADESSLLAALKASTGLQTRQLHSTSIKMGYEDKECVLSSLITLYTRNGLTSDALAFVSASDEILSVVPANAIAEREYIIEVVNFMLQLICFLNSKNLTLSHGKL</sequence>
<proteinExistence type="predicted"/>
<organism evidence="1 2">
    <name type="scientific">Melastoma candidum</name>
    <dbReference type="NCBI Taxonomy" id="119954"/>
    <lineage>
        <taxon>Eukaryota</taxon>
        <taxon>Viridiplantae</taxon>
        <taxon>Streptophyta</taxon>
        <taxon>Embryophyta</taxon>
        <taxon>Tracheophyta</taxon>
        <taxon>Spermatophyta</taxon>
        <taxon>Magnoliopsida</taxon>
        <taxon>eudicotyledons</taxon>
        <taxon>Gunneridae</taxon>
        <taxon>Pentapetalae</taxon>
        <taxon>rosids</taxon>
        <taxon>malvids</taxon>
        <taxon>Myrtales</taxon>
        <taxon>Melastomataceae</taxon>
        <taxon>Melastomatoideae</taxon>
        <taxon>Melastomateae</taxon>
        <taxon>Melastoma</taxon>
    </lineage>
</organism>
<protein>
    <submittedName>
        <fullName evidence="1">Uncharacterized protein</fullName>
    </submittedName>
</protein>
<keyword evidence="2" id="KW-1185">Reference proteome</keyword>
<dbReference type="EMBL" id="CM042889">
    <property type="protein sequence ID" value="KAI4319754.1"/>
    <property type="molecule type" value="Genomic_DNA"/>
</dbReference>
<gene>
    <name evidence="1" type="ORF">MLD38_033316</name>
</gene>
<name>A0ACB9M633_9MYRT</name>
<reference evidence="2" key="1">
    <citation type="journal article" date="2023" name="Front. Plant Sci.">
        <title>Chromosomal-level genome assembly of Melastoma candidum provides insights into trichome evolution.</title>
        <authorList>
            <person name="Zhong Y."/>
            <person name="Wu W."/>
            <person name="Sun C."/>
            <person name="Zou P."/>
            <person name="Liu Y."/>
            <person name="Dai S."/>
            <person name="Zhou R."/>
        </authorList>
    </citation>
    <scope>NUCLEOTIDE SEQUENCE [LARGE SCALE GENOMIC DNA]</scope>
</reference>
<evidence type="ECO:0000313" key="2">
    <source>
        <dbReference type="Proteomes" id="UP001057402"/>
    </source>
</evidence>